<dbReference type="EMBL" id="AM286690">
    <property type="protein sequence ID" value="CAL17028.1"/>
    <property type="molecule type" value="Genomic_DNA"/>
</dbReference>
<dbReference type="eggNOG" id="COG2207">
    <property type="taxonomic scope" value="Bacteria"/>
</dbReference>
<dbReference type="Pfam" id="PF12625">
    <property type="entry name" value="Arabinose_bd"/>
    <property type="match status" value="1"/>
</dbReference>
<dbReference type="OrthoDB" id="5722175at2"/>
<evidence type="ECO:0000256" key="4">
    <source>
        <dbReference type="SAM" id="MobiDB-lite"/>
    </source>
</evidence>
<keyword evidence="1" id="KW-0805">Transcription regulation</keyword>
<dbReference type="SMART" id="SM00342">
    <property type="entry name" value="HTH_ARAC"/>
    <property type="match status" value="1"/>
</dbReference>
<feature type="domain" description="HTH araC/xylS-type" evidence="5">
    <location>
        <begin position="239"/>
        <end position="337"/>
    </location>
</feature>
<proteinExistence type="predicted"/>
<keyword evidence="2" id="KW-0238">DNA-binding</keyword>
<evidence type="ECO:0000313" key="7">
    <source>
        <dbReference type="Proteomes" id="UP000008871"/>
    </source>
</evidence>
<dbReference type="AlphaFoldDB" id="Q0VP70"/>
<dbReference type="PANTHER" id="PTHR47894:SF1">
    <property type="entry name" value="HTH-TYPE TRANSCRIPTIONAL REGULATOR VQSM"/>
    <property type="match status" value="1"/>
</dbReference>
<dbReference type="GO" id="GO:0005829">
    <property type="term" value="C:cytosol"/>
    <property type="evidence" value="ECO:0007669"/>
    <property type="project" value="TreeGrafter"/>
</dbReference>
<evidence type="ECO:0000259" key="5">
    <source>
        <dbReference type="PROSITE" id="PS01124"/>
    </source>
</evidence>
<gene>
    <name evidence="6" type="ordered locus">ABO_1580</name>
</gene>
<dbReference type="PROSITE" id="PS01124">
    <property type="entry name" value="HTH_ARAC_FAMILY_2"/>
    <property type="match status" value="1"/>
</dbReference>
<dbReference type="Gene3D" id="1.10.10.60">
    <property type="entry name" value="Homeodomain-like"/>
    <property type="match status" value="1"/>
</dbReference>
<dbReference type="InterPro" id="IPR009057">
    <property type="entry name" value="Homeodomain-like_sf"/>
</dbReference>
<dbReference type="PANTHER" id="PTHR47894">
    <property type="entry name" value="HTH-TYPE TRANSCRIPTIONAL REGULATOR GADX"/>
    <property type="match status" value="1"/>
</dbReference>
<dbReference type="GO" id="GO:0000976">
    <property type="term" value="F:transcription cis-regulatory region binding"/>
    <property type="evidence" value="ECO:0007669"/>
    <property type="project" value="TreeGrafter"/>
</dbReference>
<dbReference type="Proteomes" id="UP000008871">
    <property type="component" value="Chromosome"/>
</dbReference>
<name>Q0VP70_ALCBS</name>
<evidence type="ECO:0000313" key="6">
    <source>
        <dbReference type="EMBL" id="CAL17028.1"/>
    </source>
</evidence>
<evidence type="ECO:0000256" key="3">
    <source>
        <dbReference type="ARBA" id="ARBA00023163"/>
    </source>
</evidence>
<dbReference type="Pfam" id="PF12833">
    <property type="entry name" value="HTH_18"/>
    <property type="match status" value="1"/>
</dbReference>
<dbReference type="InterPro" id="IPR032687">
    <property type="entry name" value="AraC-type_N"/>
</dbReference>
<dbReference type="STRING" id="393595.ABO_1580"/>
<reference evidence="6 7" key="1">
    <citation type="journal article" date="2006" name="Nat. Biotechnol.">
        <title>Genome sequence of the ubiquitous hydrocarbon-degrading marine bacterium Alcanivorax borkumensis.</title>
        <authorList>
            <person name="Schneiker S."/>
            <person name="Martins dos Santos V.A.P."/>
            <person name="Bartels D."/>
            <person name="Bekel T."/>
            <person name="Brecht M."/>
            <person name="Buhrmester J."/>
            <person name="Chernikova T.N."/>
            <person name="Denaro R."/>
            <person name="Ferrer M."/>
            <person name="Gertler C."/>
            <person name="Goesmann A."/>
            <person name="Golyshina O.V."/>
            <person name="Kaminski F."/>
            <person name="Khachane A.N."/>
            <person name="Lang S."/>
            <person name="Linke B."/>
            <person name="McHardy A.C."/>
            <person name="Meyer F."/>
            <person name="Nechitaylo T."/>
            <person name="Puehler A."/>
            <person name="Regenhardt D."/>
            <person name="Rupp O."/>
            <person name="Sabirova J.S."/>
            <person name="Selbitschka W."/>
            <person name="Yakimov M.M."/>
            <person name="Timmis K.N."/>
            <person name="Vorhoelter F.-J."/>
            <person name="Weidner S."/>
            <person name="Kaiser O."/>
            <person name="Golyshin P.N."/>
        </authorList>
    </citation>
    <scope>NUCLEOTIDE SEQUENCE [LARGE SCALE GENOMIC DNA]</scope>
    <source>
        <strain evidence="7">ATCC 700651 / DSM 11573 / NCIMB 13689 / SK2</strain>
    </source>
</reference>
<feature type="region of interest" description="Disordered" evidence="4">
    <location>
        <begin position="325"/>
        <end position="345"/>
    </location>
</feature>
<dbReference type="SUPFAM" id="SSF46689">
    <property type="entry name" value="Homeodomain-like"/>
    <property type="match status" value="1"/>
</dbReference>
<sequence length="345" mass="38721">MDALGQICSAALQQYLAHADARGLDTIAALQHANLDPAHIQKPDTRIHGQHFQTLLHALIEQSGDPLFGLHTSEFVQPGSYNVMGYIAMSASTLQQALSKVSLYEKLVGDMGTTQTTLDAHQAAIRWDCLYREQPARQHLIDNVLGSWVRYARWLTGNDQLAPDQVWLEHPTPPAAQVDEYRRVFLCDVLFEQPCSALVGPPQLLQQPIRQPDPLLLSTLEAHAIQQLNQLGVDTNLSQRVKQCIQDAIGHSLPRKETVAERLGMNVRTLHRRLADEQQSWQKLLDSVRLQQARHLLTTTSLPQADIAAALGYSDIRSFQRSFKRHTTMTPGQYRNTPKDTQINS</sequence>
<keyword evidence="3" id="KW-0804">Transcription</keyword>
<dbReference type="GO" id="GO:0003700">
    <property type="term" value="F:DNA-binding transcription factor activity"/>
    <property type="evidence" value="ECO:0007669"/>
    <property type="project" value="InterPro"/>
</dbReference>
<accession>Q0VP70</accession>
<organism evidence="6 7">
    <name type="scientific">Alcanivorax borkumensis (strain ATCC 700651 / DSM 11573 / NCIMB 13689 / SK2)</name>
    <dbReference type="NCBI Taxonomy" id="393595"/>
    <lineage>
        <taxon>Bacteria</taxon>
        <taxon>Pseudomonadati</taxon>
        <taxon>Pseudomonadota</taxon>
        <taxon>Gammaproteobacteria</taxon>
        <taxon>Oceanospirillales</taxon>
        <taxon>Alcanivoracaceae</taxon>
        <taxon>Alcanivorax</taxon>
    </lineage>
</organism>
<keyword evidence="7" id="KW-1185">Reference proteome</keyword>
<evidence type="ECO:0000256" key="1">
    <source>
        <dbReference type="ARBA" id="ARBA00023015"/>
    </source>
</evidence>
<dbReference type="KEGG" id="abo:ABO_1580"/>
<protein>
    <submittedName>
        <fullName evidence="6">Transcriptional regulator, AraC family</fullName>
    </submittedName>
</protein>
<dbReference type="InterPro" id="IPR018060">
    <property type="entry name" value="HTH_AraC"/>
</dbReference>
<dbReference type="RefSeq" id="WP_011588861.1">
    <property type="nucleotide sequence ID" value="NC_008260.1"/>
</dbReference>
<evidence type="ECO:0000256" key="2">
    <source>
        <dbReference type="ARBA" id="ARBA00023125"/>
    </source>
</evidence>
<dbReference type="HOGENOM" id="CLU_047522_1_0_6"/>
<feature type="compositionally biased region" description="Polar residues" evidence="4">
    <location>
        <begin position="328"/>
        <end position="345"/>
    </location>
</feature>